<sequence>MGRVRIVKPRALARGVRVCLILLVVSILPLSLPEPAAARDLSDPQDFFGIVGRDPWYEYNTNPEKFPNDVNRTFLDNLHAGMAEMGARWVRVEFHAEYDEPVGPGRIDWAKHDWYFLDSAPRYGLKTLAVLGTGIVADLDKTYQFKHINDKPDSDGRNLYSRTYVQRVHEILDHYGDAIEAYEILNEPNANQLLHWETNGREKAVNPDIYGQIVTDIYTNEKAAHPSVQFIAGSLLHDHDVQNGRDEHFEWMRKVYESPAVKRYVKEHGRYPWDGISIHPYYLNPTQLLAHMEELRSLQESYGDTTPIWVTEIGWPAEPPEWTSFGIMDPTASEQEQADYLYAVYTTLRDQAPYVERVFWFKYEDFGGGGTYANWGLVRLRDSSQRYGPDATPWPRKPAFSVYQSLARPDRAPTAPVPPPPDIGERVRYFPETGHTLRDPFLRYWEQYGGLAMFGFPKTEVFYVQGRAVQYFERARFEYFPEFRGTPYEVQFGLLGRYVTRGREFPAEPPPEKEEPGRRYFPETGHYISFGFKDYWEKNGGLAMFGYPISGEITENGRTVQYFERARFEWHPENKGTPYEVLLGHLGNQVLSTSGWYR</sequence>
<keyword evidence="3" id="KW-1185">Reference proteome</keyword>
<dbReference type="InterPro" id="IPR051923">
    <property type="entry name" value="Glycosyl_Hydrolase_39"/>
</dbReference>
<accession>D1CAR9</accession>
<dbReference type="OrthoDB" id="9776971at2"/>
<dbReference type="KEGG" id="sti:Sthe_3513"/>
<feature type="domain" description="Asl1-like glycosyl hydrolase catalytic" evidence="1">
    <location>
        <begin position="240"/>
        <end position="366"/>
    </location>
</feature>
<dbReference type="Pfam" id="PF11790">
    <property type="entry name" value="Glyco_hydro_cc"/>
    <property type="match status" value="1"/>
</dbReference>
<reference evidence="3" key="1">
    <citation type="submission" date="2009-11" db="EMBL/GenBank/DDBJ databases">
        <title>The complete chromosome 2 of Sphaerobacter thermophilus DSM 20745.</title>
        <authorList>
            <person name="Lucas S."/>
            <person name="Copeland A."/>
            <person name="Lapidus A."/>
            <person name="Glavina del Rio T."/>
            <person name="Dalin E."/>
            <person name="Tice H."/>
            <person name="Bruce D."/>
            <person name="Goodwin L."/>
            <person name="Pitluck S."/>
            <person name="Kyrpides N."/>
            <person name="Mavromatis K."/>
            <person name="Ivanova N."/>
            <person name="Mikhailova N."/>
            <person name="LaButti K.M."/>
            <person name="Clum A."/>
            <person name="Sun H.I."/>
            <person name="Brettin T."/>
            <person name="Detter J.C."/>
            <person name="Han C."/>
            <person name="Larimer F."/>
            <person name="Land M."/>
            <person name="Hauser L."/>
            <person name="Markowitz V."/>
            <person name="Cheng J.F."/>
            <person name="Hugenholtz P."/>
            <person name="Woyke T."/>
            <person name="Wu D."/>
            <person name="Steenblock K."/>
            <person name="Schneider S."/>
            <person name="Pukall R."/>
            <person name="Goeker M."/>
            <person name="Klenk H.P."/>
            <person name="Eisen J.A."/>
        </authorList>
    </citation>
    <scope>NUCLEOTIDE SEQUENCE [LARGE SCALE GENOMIC DNA]</scope>
    <source>
        <strain evidence="3">ATCC 49802 / DSM 20745 / S 6022</strain>
    </source>
</reference>
<dbReference type="PANTHER" id="PTHR12631">
    <property type="entry name" value="ALPHA-L-IDURONIDASE"/>
    <property type="match status" value="1"/>
</dbReference>
<dbReference type="PANTHER" id="PTHR12631:SF10">
    <property type="entry name" value="BETA-XYLOSIDASE-LIKE PROTEIN-RELATED"/>
    <property type="match status" value="1"/>
</dbReference>
<gene>
    <name evidence="2" type="ordered locus">Sthe_3513</name>
</gene>
<dbReference type="STRING" id="479434.Sthe_3513"/>
<dbReference type="eggNOG" id="COG5309">
    <property type="taxonomic scope" value="Bacteria"/>
</dbReference>
<reference evidence="2 3" key="2">
    <citation type="journal article" date="2010" name="Stand. Genomic Sci.">
        <title>Complete genome sequence of Desulfohalobium retbaense type strain (HR(100)).</title>
        <authorList>
            <person name="Spring S."/>
            <person name="Nolan M."/>
            <person name="Lapidus A."/>
            <person name="Glavina Del Rio T."/>
            <person name="Copeland A."/>
            <person name="Tice H."/>
            <person name="Cheng J.F."/>
            <person name="Lucas S."/>
            <person name="Land M."/>
            <person name="Chen F."/>
            <person name="Bruce D."/>
            <person name="Goodwin L."/>
            <person name="Pitluck S."/>
            <person name="Ivanova N."/>
            <person name="Mavromatis K."/>
            <person name="Mikhailova N."/>
            <person name="Pati A."/>
            <person name="Chen A."/>
            <person name="Palaniappan K."/>
            <person name="Hauser L."/>
            <person name="Chang Y.J."/>
            <person name="Jeffries C.D."/>
            <person name="Munk C."/>
            <person name="Kiss H."/>
            <person name="Chain P."/>
            <person name="Han C."/>
            <person name="Brettin T."/>
            <person name="Detter J.C."/>
            <person name="Schuler E."/>
            <person name="Goker M."/>
            <person name="Rohde M."/>
            <person name="Bristow J."/>
            <person name="Eisen J.A."/>
            <person name="Markowitz V."/>
            <person name="Hugenholtz P."/>
            <person name="Kyrpides N.C."/>
            <person name="Klenk H.P."/>
        </authorList>
    </citation>
    <scope>NUCLEOTIDE SEQUENCE [LARGE SCALE GENOMIC DNA]</scope>
    <source>
        <strain evidence="3">ATCC 49802 / DSM 20745 / S 6022</strain>
    </source>
</reference>
<dbReference type="Proteomes" id="UP000002027">
    <property type="component" value="Chromosome 2"/>
</dbReference>
<dbReference type="GO" id="GO:0004553">
    <property type="term" value="F:hydrolase activity, hydrolyzing O-glycosyl compounds"/>
    <property type="evidence" value="ECO:0007669"/>
    <property type="project" value="TreeGrafter"/>
</dbReference>
<dbReference type="InParanoid" id="D1CAR9"/>
<dbReference type="InterPro" id="IPR024655">
    <property type="entry name" value="Asl1_glyco_hydro_catalytic"/>
</dbReference>
<evidence type="ECO:0000259" key="1">
    <source>
        <dbReference type="Pfam" id="PF11790"/>
    </source>
</evidence>
<evidence type="ECO:0000313" key="2">
    <source>
        <dbReference type="EMBL" id="ACZ40912.1"/>
    </source>
</evidence>
<organism evidence="2 3">
    <name type="scientific">Sphaerobacter thermophilus (strain ATCC 49802 / DSM 20745 / KCCM 41009 / NCIMB 13125 / S 6022)</name>
    <dbReference type="NCBI Taxonomy" id="479434"/>
    <lineage>
        <taxon>Bacteria</taxon>
        <taxon>Pseudomonadati</taxon>
        <taxon>Thermomicrobiota</taxon>
        <taxon>Thermomicrobia</taxon>
        <taxon>Sphaerobacterales</taxon>
        <taxon>Sphaerobacterineae</taxon>
        <taxon>Sphaerobacteraceae</taxon>
        <taxon>Sphaerobacter</taxon>
    </lineage>
</organism>
<dbReference type="AlphaFoldDB" id="D1CAR9"/>
<dbReference type="EMBL" id="CP001824">
    <property type="protein sequence ID" value="ACZ40912.1"/>
    <property type="molecule type" value="Genomic_DNA"/>
</dbReference>
<evidence type="ECO:0000313" key="3">
    <source>
        <dbReference type="Proteomes" id="UP000002027"/>
    </source>
</evidence>
<dbReference type="InterPro" id="IPR017853">
    <property type="entry name" value="GH"/>
</dbReference>
<proteinExistence type="predicted"/>
<name>D1CAR9_SPHTD</name>
<dbReference type="Gene3D" id="3.20.20.80">
    <property type="entry name" value="Glycosidases"/>
    <property type="match status" value="1"/>
</dbReference>
<protein>
    <recommendedName>
        <fullName evidence="1">Asl1-like glycosyl hydrolase catalytic domain-containing protein</fullName>
    </recommendedName>
</protein>
<dbReference type="HOGENOM" id="CLU_456264_0_0_0"/>
<dbReference type="SUPFAM" id="SSF51445">
    <property type="entry name" value="(Trans)glycosidases"/>
    <property type="match status" value="1"/>
</dbReference>